<feature type="domain" description="Response regulatory" evidence="7">
    <location>
        <begin position="11"/>
        <end position="127"/>
    </location>
</feature>
<dbReference type="GO" id="GO:0016301">
    <property type="term" value="F:kinase activity"/>
    <property type="evidence" value="ECO:0007669"/>
    <property type="project" value="UniProtKB-KW"/>
</dbReference>
<dbReference type="RefSeq" id="WP_254575882.1">
    <property type="nucleotide sequence ID" value="NZ_CP100595.1"/>
</dbReference>
<dbReference type="SMART" id="SM00448">
    <property type="entry name" value="REC"/>
    <property type="match status" value="1"/>
</dbReference>
<dbReference type="SUPFAM" id="SSF55874">
    <property type="entry name" value="ATPase domain of HSP90 chaperone/DNA topoisomerase II/histidine kinase"/>
    <property type="match status" value="1"/>
</dbReference>
<dbReference type="SUPFAM" id="SSF52172">
    <property type="entry name" value="CheY-like"/>
    <property type="match status" value="1"/>
</dbReference>
<name>A0ABY5E0H7_9BACT</name>
<proteinExistence type="predicted"/>
<dbReference type="EC" id="2.7.13.3" evidence="2"/>
<dbReference type="Gene3D" id="3.40.50.2300">
    <property type="match status" value="1"/>
</dbReference>
<dbReference type="PROSITE" id="PS50109">
    <property type="entry name" value="HIS_KIN"/>
    <property type="match status" value="1"/>
</dbReference>
<dbReference type="InterPro" id="IPR004358">
    <property type="entry name" value="Sig_transdc_His_kin-like_C"/>
</dbReference>
<keyword evidence="9" id="KW-1185">Reference proteome</keyword>
<feature type="modified residue" description="4-aspartylphosphate" evidence="4">
    <location>
        <position position="62"/>
    </location>
</feature>
<evidence type="ECO:0000259" key="7">
    <source>
        <dbReference type="PROSITE" id="PS50110"/>
    </source>
</evidence>
<reference evidence="8" key="1">
    <citation type="submission" date="2022-07" db="EMBL/GenBank/DDBJ databases">
        <title>Arcobacter roscoffensis sp. nov., a marine bacterium isolated from coastal seawater collected from Roscoff, France.</title>
        <authorList>
            <person name="Pascual J."/>
            <person name="Lepeaux C."/>
            <person name="Methner A."/>
            <person name="Overmann J."/>
        </authorList>
    </citation>
    <scope>NUCLEOTIDE SEQUENCE</scope>
    <source>
        <strain evidence="8">ARW1-2F2</strain>
    </source>
</reference>
<organism evidence="8 9">
    <name type="scientific">Arcobacter roscoffensis</name>
    <dbReference type="NCBI Taxonomy" id="2961520"/>
    <lineage>
        <taxon>Bacteria</taxon>
        <taxon>Pseudomonadati</taxon>
        <taxon>Campylobacterota</taxon>
        <taxon>Epsilonproteobacteria</taxon>
        <taxon>Campylobacterales</taxon>
        <taxon>Arcobacteraceae</taxon>
        <taxon>Arcobacter</taxon>
    </lineage>
</organism>
<dbReference type="Gene3D" id="3.30.565.10">
    <property type="entry name" value="Histidine kinase-like ATPase, C-terminal domain"/>
    <property type="match status" value="1"/>
</dbReference>
<evidence type="ECO:0000256" key="2">
    <source>
        <dbReference type="ARBA" id="ARBA00012438"/>
    </source>
</evidence>
<protein>
    <recommendedName>
        <fullName evidence="2">histidine kinase</fullName>
        <ecNumber evidence="2">2.7.13.3</ecNumber>
    </recommendedName>
</protein>
<evidence type="ECO:0000256" key="5">
    <source>
        <dbReference type="SAM" id="Coils"/>
    </source>
</evidence>
<keyword evidence="8" id="KW-0418">Kinase</keyword>
<dbReference type="Gene3D" id="1.10.287.130">
    <property type="match status" value="1"/>
</dbReference>
<dbReference type="PANTHER" id="PTHR43547">
    <property type="entry name" value="TWO-COMPONENT HISTIDINE KINASE"/>
    <property type="match status" value="1"/>
</dbReference>
<dbReference type="PRINTS" id="PR00344">
    <property type="entry name" value="BCTRLSENSOR"/>
</dbReference>
<evidence type="ECO:0000256" key="4">
    <source>
        <dbReference type="PROSITE-ProRule" id="PRU00169"/>
    </source>
</evidence>
<evidence type="ECO:0000313" key="8">
    <source>
        <dbReference type="EMBL" id="UTJ05701.1"/>
    </source>
</evidence>
<keyword evidence="3 4" id="KW-0597">Phosphoprotein</keyword>
<dbReference type="Proteomes" id="UP001060012">
    <property type="component" value="Chromosome"/>
</dbReference>
<keyword evidence="8" id="KW-0808">Transferase</keyword>
<dbReference type="SMART" id="SM00387">
    <property type="entry name" value="HATPase_c"/>
    <property type="match status" value="1"/>
</dbReference>
<accession>A0ABY5E0H7</accession>
<evidence type="ECO:0000256" key="1">
    <source>
        <dbReference type="ARBA" id="ARBA00000085"/>
    </source>
</evidence>
<dbReference type="InterPro" id="IPR005467">
    <property type="entry name" value="His_kinase_dom"/>
</dbReference>
<feature type="coiled-coil region" evidence="5">
    <location>
        <begin position="126"/>
        <end position="160"/>
    </location>
</feature>
<dbReference type="InterPro" id="IPR036890">
    <property type="entry name" value="HATPase_C_sf"/>
</dbReference>
<evidence type="ECO:0000313" key="9">
    <source>
        <dbReference type="Proteomes" id="UP001060012"/>
    </source>
</evidence>
<dbReference type="PROSITE" id="PS50110">
    <property type="entry name" value="RESPONSE_REGULATORY"/>
    <property type="match status" value="1"/>
</dbReference>
<feature type="domain" description="Histidine kinase" evidence="6">
    <location>
        <begin position="172"/>
        <end position="396"/>
    </location>
</feature>
<dbReference type="Pfam" id="PF02518">
    <property type="entry name" value="HATPase_c"/>
    <property type="match status" value="1"/>
</dbReference>
<dbReference type="InterPro" id="IPR003594">
    <property type="entry name" value="HATPase_dom"/>
</dbReference>
<dbReference type="InterPro" id="IPR011006">
    <property type="entry name" value="CheY-like_superfamily"/>
</dbReference>
<dbReference type="EMBL" id="CP100595">
    <property type="protein sequence ID" value="UTJ05701.1"/>
    <property type="molecule type" value="Genomic_DNA"/>
</dbReference>
<sequence>MIGEEVLKNITVLYVEDESLLQEGTTETLELFDINVICAQNGEDGLSTYRLMQDKIDLVLTDIKMPKLNGIDMIKSIREINKEIPVIITTAHQETNFLMKSIELNINAYVLKPIDIYKLKDTLIKAMESKVLKDKLRKKNQELELAIQEIEKKQKLMEVQSRFAAMGEMIAMIAHQWRQPLASIGTVSFNLKNKLLSGKYDLETKEGRFEQTEFFNKKLDDIEGYVQNLTNTIDDFRNFFKSDKIITKTKIENTIKNSIKMINKDFQTNDININFDFKSKSDVNIYENEMAHVFINILKNAQEKLLEKQSNREIKIITEDIEDSVKIEIKDNGGGIDKENMSLIFEPYFSTKKEKNGTGIGLYMSKVIVENNHKGKLLVSNTTEGACFTIVLNTLV</sequence>
<keyword evidence="5" id="KW-0175">Coiled coil</keyword>
<comment type="catalytic activity">
    <reaction evidence="1">
        <text>ATP + protein L-histidine = ADP + protein N-phospho-L-histidine.</text>
        <dbReference type="EC" id="2.7.13.3"/>
    </reaction>
</comment>
<dbReference type="PANTHER" id="PTHR43547:SF2">
    <property type="entry name" value="HYBRID SIGNAL TRANSDUCTION HISTIDINE KINASE C"/>
    <property type="match status" value="1"/>
</dbReference>
<dbReference type="InterPro" id="IPR001789">
    <property type="entry name" value="Sig_transdc_resp-reg_receiver"/>
</dbReference>
<dbReference type="SUPFAM" id="SSF47384">
    <property type="entry name" value="Homodimeric domain of signal transducing histidine kinase"/>
    <property type="match status" value="1"/>
</dbReference>
<dbReference type="InterPro" id="IPR036097">
    <property type="entry name" value="HisK_dim/P_sf"/>
</dbReference>
<dbReference type="Pfam" id="PF00072">
    <property type="entry name" value="Response_reg"/>
    <property type="match status" value="1"/>
</dbReference>
<evidence type="ECO:0000259" key="6">
    <source>
        <dbReference type="PROSITE" id="PS50109"/>
    </source>
</evidence>
<evidence type="ECO:0000256" key="3">
    <source>
        <dbReference type="ARBA" id="ARBA00022553"/>
    </source>
</evidence>
<gene>
    <name evidence="8" type="ORF">NJU99_10560</name>
</gene>